<organism evidence="2 3">
    <name type="scientific">Blyttiomyces helicus</name>
    <dbReference type="NCBI Taxonomy" id="388810"/>
    <lineage>
        <taxon>Eukaryota</taxon>
        <taxon>Fungi</taxon>
        <taxon>Fungi incertae sedis</taxon>
        <taxon>Chytridiomycota</taxon>
        <taxon>Chytridiomycota incertae sedis</taxon>
        <taxon>Chytridiomycetes</taxon>
        <taxon>Chytridiomycetes incertae sedis</taxon>
        <taxon>Blyttiomyces</taxon>
    </lineage>
</organism>
<reference evidence="3" key="1">
    <citation type="journal article" date="2018" name="Nat. Microbiol.">
        <title>Leveraging single-cell genomics to expand the fungal tree of life.</title>
        <authorList>
            <person name="Ahrendt S.R."/>
            <person name="Quandt C.A."/>
            <person name="Ciobanu D."/>
            <person name="Clum A."/>
            <person name="Salamov A."/>
            <person name="Andreopoulos B."/>
            <person name="Cheng J.F."/>
            <person name="Woyke T."/>
            <person name="Pelin A."/>
            <person name="Henrissat B."/>
            <person name="Reynolds N.K."/>
            <person name="Benny G.L."/>
            <person name="Smith M.E."/>
            <person name="James T.Y."/>
            <person name="Grigoriev I.V."/>
        </authorList>
    </citation>
    <scope>NUCLEOTIDE SEQUENCE [LARGE SCALE GENOMIC DNA]</scope>
</reference>
<sequence>MVYNLYATPNEPSLCDVTHLRRWLRRIHKTPVTEKSQRLIFPSLSHPTKDNVRHIDWLLPLQKEMPTQWLDVTANGSGILKKRALGSHFTHCFCRGEAQHCFLWIVKRWLLGAMKKWGRWRQGKTHSSILCYLLELARQARKRLQRHAESLAGPARLAFSMGGSSSVVAGDGEAGADAGEVSTALHSLAKEVASLRVQVVDLSKTVLTLTSVPARAEEGKLPDAAETEAETEVNVADLPMHIPTVTSYKHLLQQWYEEDLEVGLTKPLKDCTVKERRGKQRALQGGSEPSVTSIVKAVYLERKVAQVGTDVKPRGRLHKHAAPDPAAATLE</sequence>
<feature type="region of interest" description="Disordered" evidence="1">
    <location>
        <begin position="311"/>
        <end position="331"/>
    </location>
</feature>
<name>A0A4P9WBE8_9FUNG</name>
<dbReference type="Proteomes" id="UP000269721">
    <property type="component" value="Unassembled WGS sequence"/>
</dbReference>
<keyword evidence="3" id="KW-1185">Reference proteome</keyword>
<dbReference type="AlphaFoldDB" id="A0A4P9WBE8"/>
<evidence type="ECO:0000313" key="2">
    <source>
        <dbReference type="EMBL" id="RKO88240.1"/>
    </source>
</evidence>
<dbReference type="EMBL" id="KZ996845">
    <property type="protein sequence ID" value="RKO88240.1"/>
    <property type="molecule type" value="Genomic_DNA"/>
</dbReference>
<dbReference type="OrthoDB" id="164951at2759"/>
<proteinExistence type="predicted"/>
<evidence type="ECO:0000313" key="3">
    <source>
        <dbReference type="Proteomes" id="UP000269721"/>
    </source>
</evidence>
<evidence type="ECO:0000256" key="1">
    <source>
        <dbReference type="SAM" id="MobiDB-lite"/>
    </source>
</evidence>
<gene>
    <name evidence="2" type="ORF">BDK51DRAFT_42092</name>
</gene>
<accession>A0A4P9WBE8</accession>
<protein>
    <submittedName>
        <fullName evidence="2">Uncharacterized protein</fullName>
    </submittedName>
</protein>